<feature type="domain" description="BTB" evidence="1">
    <location>
        <begin position="24"/>
        <end position="97"/>
    </location>
</feature>
<name>A0A397STV2_9GLOM</name>
<dbReference type="PROSITE" id="PS51886">
    <property type="entry name" value="TLDC"/>
    <property type="match status" value="1"/>
</dbReference>
<dbReference type="Proteomes" id="UP000265703">
    <property type="component" value="Unassembled WGS sequence"/>
</dbReference>
<feature type="domain" description="TLDc" evidence="2">
    <location>
        <begin position="302"/>
        <end position="485"/>
    </location>
</feature>
<dbReference type="Pfam" id="PF00651">
    <property type="entry name" value="BTB"/>
    <property type="match status" value="1"/>
</dbReference>
<gene>
    <name evidence="3" type="ORF">C1645_829459</name>
</gene>
<dbReference type="Gene3D" id="3.30.710.10">
    <property type="entry name" value="Potassium Channel Kv1.1, Chain A"/>
    <property type="match status" value="1"/>
</dbReference>
<dbReference type="PANTHER" id="PTHR24410:SF23">
    <property type="entry name" value="BTB DOMAIN-CONTAINING PROTEIN-RELATED"/>
    <property type="match status" value="1"/>
</dbReference>
<organism evidence="3 4">
    <name type="scientific">Glomus cerebriforme</name>
    <dbReference type="NCBI Taxonomy" id="658196"/>
    <lineage>
        <taxon>Eukaryota</taxon>
        <taxon>Fungi</taxon>
        <taxon>Fungi incertae sedis</taxon>
        <taxon>Mucoromycota</taxon>
        <taxon>Glomeromycotina</taxon>
        <taxon>Glomeromycetes</taxon>
        <taxon>Glomerales</taxon>
        <taxon>Glomeraceae</taxon>
        <taxon>Glomus</taxon>
    </lineage>
</organism>
<keyword evidence="4" id="KW-1185">Reference proteome</keyword>
<dbReference type="PANTHER" id="PTHR24410">
    <property type="entry name" value="HL07962P-RELATED"/>
    <property type="match status" value="1"/>
</dbReference>
<sequence>MAIKRFHAKLLQDISSMYSTSTDYNVIIQVGTNQNIKEFRAHSNILRARSKYFKAALSNEWSTEDNNSILFKKPNINPNVFKLILKYIYSGEMQLSKQSGADVLELLAASDELLFSELFPFIQDHIIRFKSDWIEHNLILVLNRISKTVNDYKNLRDRCIKFVLADPLSFVISKDFPLLDKDILYELFEREDFLIEETIIWDCLIKWGIEQTPGLGSDNSDRFKWNNENYEGLKETLNHFIPLIRFSEISSADFFDKVRPYKAVIPTNIYEEAMEFHMKGTLSEITTIFLPARVGIIPIESRIIKPKLAYIISNWIDKKNAKAVRNKNNLRYRFNLLYRSSRDGLDINTIHSKCSEQNTYLILIKQQSPVQNKTSQNIDLNAVSQEEPLQNLTKIYGEYSTHTAKVGQCINTTENFIFSFENDNDIKNMKISRMNHIPENKINVGTVFHLDCSRIHVKTWGYCNNNIISADTNFVPAEFEVFRVY</sequence>
<dbReference type="InterPro" id="IPR051481">
    <property type="entry name" value="BTB-POZ/Galectin-3-binding"/>
</dbReference>
<proteinExistence type="predicted"/>
<comment type="caution">
    <text evidence="3">The sequence shown here is derived from an EMBL/GenBank/DDBJ whole genome shotgun (WGS) entry which is preliminary data.</text>
</comment>
<dbReference type="Pfam" id="PF07534">
    <property type="entry name" value="TLD"/>
    <property type="match status" value="1"/>
</dbReference>
<protein>
    <recommendedName>
        <fullName evidence="5">BTB domain-containing protein</fullName>
    </recommendedName>
</protein>
<dbReference type="InterPro" id="IPR006571">
    <property type="entry name" value="TLDc_dom"/>
</dbReference>
<dbReference type="AlphaFoldDB" id="A0A397STV2"/>
<evidence type="ECO:0000259" key="1">
    <source>
        <dbReference type="PROSITE" id="PS50097"/>
    </source>
</evidence>
<evidence type="ECO:0000313" key="4">
    <source>
        <dbReference type="Proteomes" id="UP000265703"/>
    </source>
</evidence>
<dbReference type="SUPFAM" id="SSF54695">
    <property type="entry name" value="POZ domain"/>
    <property type="match status" value="1"/>
</dbReference>
<evidence type="ECO:0008006" key="5">
    <source>
        <dbReference type="Google" id="ProtNLM"/>
    </source>
</evidence>
<accession>A0A397STV2</accession>
<evidence type="ECO:0000259" key="2">
    <source>
        <dbReference type="PROSITE" id="PS51886"/>
    </source>
</evidence>
<evidence type="ECO:0000313" key="3">
    <source>
        <dbReference type="EMBL" id="RIA86311.1"/>
    </source>
</evidence>
<dbReference type="OrthoDB" id="298084at2759"/>
<dbReference type="InterPro" id="IPR011333">
    <property type="entry name" value="SKP1/BTB/POZ_sf"/>
</dbReference>
<reference evidence="3 4" key="1">
    <citation type="submission" date="2018-06" db="EMBL/GenBank/DDBJ databases">
        <title>Comparative genomics reveals the genomic features of Rhizophagus irregularis, R. cerebriforme, R. diaphanum and Gigaspora rosea, and their symbiotic lifestyle signature.</title>
        <authorList>
            <person name="Morin E."/>
            <person name="San Clemente H."/>
            <person name="Chen E.C.H."/>
            <person name="De La Providencia I."/>
            <person name="Hainaut M."/>
            <person name="Kuo A."/>
            <person name="Kohler A."/>
            <person name="Murat C."/>
            <person name="Tang N."/>
            <person name="Roy S."/>
            <person name="Loubradou J."/>
            <person name="Henrissat B."/>
            <person name="Grigoriev I.V."/>
            <person name="Corradi N."/>
            <person name="Roux C."/>
            <person name="Martin F.M."/>
        </authorList>
    </citation>
    <scope>NUCLEOTIDE SEQUENCE [LARGE SCALE GENOMIC DNA]</scope>
    <source>
        <strain evidence="3 4">DAOM 227022</strain>
    </source>
</reference>
<dbReference type="CDD" id="cd18186">
    <property type="entry name" value="BTB_POZ_ZBTB_KLHL-like"/>
    <property type="match status" value="1"/>
</dbReference>
<dbReference type="PROSITE" id="PS50097">
    <property type="entry name" value="BTB"/>
    <property type="match status" value="1"/>
</dbReference>
<dbReference type="SMART" id="SM00225">
    <property type="entry name" value="BTB"/>
    <property type="match status" value="1"/>
</dbReference>
<dbReference type="InterPro" id="IPR000210">
    <property type="entry name" value="BTB/POZ_dom"/>
</dbReference>
<dbReference type="EMBL" id="QKYT01000370">
    <property type="protein sequence ID" value="RIA86311.1"/>
    <property type="molecule type" value="Genomic_DNA"/>
</dbReference>